<keyword evidence="5" id="KW-0378">Hydrolase</keyword>
<reference evidence="5 6" key="1">
    <citation type="submission" date="2018-08" db="EMBL/GenBank/DDBJ databases">
        <title>A genome reference for cultivated species of the human gut microbiota.</title>
        <authorList>
            <person name="Zou Y."/>
            <person name="Xue W."/>
            <person name="Luo G."/>
        </authorList>
    </citation>
    <scope>NUCLEOTIDE SEQUENCE [LARGE SCALE GENOMIC DNA]</scope>
    <source>
        <strain evidence="5 6">AF22-10AC</strain>
    </source>
</reference>
<dbReference type="AlphaFoldDB" id="A0A412J0N9"/>
<dbReference type="GO" id="GO:0004519">
    <property type="term" value="F:endonuclease activity"/>
    <property type="evidence" value="ECO:0007669"/>
    <property type="project" value="UniProtKB-KW"/>
</dbReference>
<evidence type="ECO:0000256" key="3">
    <source>
        <dbReference type="ARBA" id="ARBA00023125"/>
    </source>
</evidence>
<evidence type="ECO:0000256" key="2">
    <source>
        <dbReference type="ARBA" id="ARBA00022747"/>
    </source>
</evidence>
<dbReference type="CDD" id="cd17515">
    <property type="entry name" value="RMtype1_S_MjaORF132P_Sau1132ORF3780P-TRD1-CR1_like"/>
    <property type="match status" value="1"/>
</dbReference>
<proteinExistence type="inferred from homology"/>
<organism evidence="5 6">
    <name type="scientific">Holdemanella biformis</name>
    <dbReference type="NCBI Taxonomy" id="1735"/>
    <lineage>
        <taxon>Bacteria</taxon>
        <taxon>Bacillati</taxon>
        <taxon>Bacillota</taxon>
        <taxon>Erysipelotrichia</taxon>
        <taxon>Erysipelotrichales</taxon>
        <taxon>Erysipelotrichaceae</taxon>
        <taxon>Holdemanella</taxon>
    </lineage>
</organism>
<dbReference type="EMBL" id="QRVM01000031">
    <property type="protein sequence ID" value="RGS45806.1"/>
    <property type="molecule type" value="Genomic_DNA"/>
</dbReference>
<name>A0A412J0N9_9FIRM</name>
<keyword evidence="3" id="KW-0238">DNA-binding</keyword>
<protein>
    <submittedName>
        <fullName evidence="5">Restriction endonuclease subunit S</fullName>
    </submittedName>
</protein>
<dbReference type="Gene3D" id="3.90.220.20">
    <property type="entry name" value="DNA methylase specificity domains"/>
    <property type="match status" value="1"/>
</dbReference>
<sequence length="178" mass="19826">MDDEIPFEIPDSWEWTRLGNIGEWKAGSTPSKSNMDYYKNGAIPWLLTGDLNDGIIEQIPNKITEKALKETSVKLNPSGSILIAMYGATIGKLGILTFPATTNQACCACNVFQPFYNLYLFYFLMANKVHFIKQGEGGAQPNISREKIVKTLIPIPPISEQKIIVDKIKSIDSILDNL</sequence>
<accession>A0A412J0N9</accession>
<dbReference type="GO" id="GO:0003677">
    <property type="term" value="F:DNA binding"/>
    <property type="evidence" value="ECO:0007669"/>
    <property type="project" value="UniProtKB-KW"/>
</dbReference>
<feature type="domain" description="Type I restriction modification DNA specificity" evidence="4">
    <location>
        <begin position="10"/>
        <end position="173"/>
    </location>
</feature>
<dbReference type="Proteomes" id="UP000285274">
    <property type="component" value="Unassembled WGS sequence"/>
</dbReference>
<evidence type="ECO:0000256" key="1">
    <source>
        <dbReference type="ARBA" id="ARBA00010923"/>
    </source>
</evidence>
<keyword evidence="2" id="KW-0680">Restriction system</keyword>
<evidence type="ECO:0000313" key="5">
    <source>
        <dbReference type="EMBL" id="RGS45806.1"/>
    </source>
</evidence>
<dbReference type="SUPFAM" id="SSF116734">
    <property type="entry name" value="DNA methylase specificity domain"/>
    <property type="match status" value="1"/>
</dbReference>
<keyword evidence="5" id="KW-0255">Endonuclease</keyword>
<comment type="similarity">
    <text evidence="1">Belongs to the type-I restriction system S methylase family.</text>
</comment>
<keyword evidence="5" id="KW-0540">Nuclease</keyword>
<gene>
    <name evidence="5" type="ORF">DWX92_07245</name>
</gene>
<comment type="caution">
    <text evidence="5">The sequence shown here is derived from an EMBL/GenBank/DDBJ whole genome shotgun (WGS) entry which is preliminary data.</text>
</comment>
<evidence type="ECO:0000259" key="4">
    <source>
        <dbReference type="Pfam" id="PF01420"/>
    </source>
</evidence>
<dbReference type="PANTHER" id="PTHR30408">
    <property type="entry name" value="TYPE-1 RESTRICTION ENZYME ECOKI SPECIFICITY PROTEIN"/>
    <property type="match status" value="1"/>
</dbReference>
<dbReference type="InterPro" id="IPR044946">
    <property type="entry name" value="Restrct_endonuc_typeI_TRD_sf"/>
</dbReference>
<dbReference type="GO" id="GO:0009307">
    <property type="term" value="P:DNA restriction-modification system"/>
    <property type="evidence" value="ECO:0007669"/>
    <property type="project" value="UniProtKB-KW"/>
</dbReference>
<dbReference type="Pfam" id="PF01420">
    <property type="entry name" value="Methylase_S"/>
    <property type="match status" value="1"/>
</dbReference>
<dbReference type="InterPro" id="IPR000055">
    <property type="entry name" value="Restrct_endonuc_typeI_TRD"/>
</dbReference>
<dbReference type="PANTHER" id="PTHR30408:SF12">
    <property type="entry name" value="TYPE I RESTRICTION ENZYME MJAVIII SPECIFICITY SUBUNIT"/>
    <property type="match status" value="1"/>
</dbReference>
<evidence type="ECO:0000313" key="6">
    <source>
        <dbReference type="Proteomes" id="UP000285274"/>
    </source>
</evidence>
<dbReference type="InterPro" id="IPR052021">
    <property type="entry name" value="Type-I_RS_S_subunit"/>
</dbReference>